<evidence type="ECO:0000259" key="1">
    <source>
        <dbReference type="PROSITE" id="PS51832"/>
    </source>
</evidence>
<sequence>MESYKDVSELQAGTLLKEDVYCKTKYPIMRKGTELTLEHIEVLRVFGVNQVKVEEKLNNSDETNPDTSVDTDNTSDNLYWLKNPYDKAVQDYKREFNNWRFGQLPEVAKIRSFIIPLLEKFIAQKSMLAMINEFSTPEEYLYHHPIAMGILSAAIGKKMGYEKGDIIQLGLAGTLADSGMAKIAPSILEKTTSLSQEEFNEVKKHTLFSVKMIQTTPLIRQEMKLAILQHHERLDGSGYPRGEKMETILVFSQILAVADVFHAMTSDRLYRPKHSPFKVIEMIKEDEFGKFDIKVVDALQNLVGNLSIGTRVKLTNGELGEVMFLHRDAPLRPMIRKDSDGLIIDLSTNRDLVIEMIIE</sequence>
<dbReference type="SMART" id="SM00471">
    <property type="entry name" value="HDc"/>
    <property type="match status" value="1"/>
</dbReference>
<dbReference type="Proteomes" id="UP001271648">
    <property type="component" value="Unassembled WGS sequence"/>
</dbReference>
<dbReference type="Pfam" id="PF13487">
    <property type="entry name" value="HD_5"/>
    <property type="match status" value="1"/>
</dbReference>
<dbReference type="PROSITE" id="PS51832">
    <property type="entry name" value="HD_GYP"/>
    <property type="match status" value="1"/>
</dbReference>
<feature type="domain" description="HD-GYP" evidence="1">
    <location>
        <begin position="119"/>
        <end position="315"/>
    </location>
</feature>
<dbReference type="PANTHER" id="PTHR43155">
    <property type="entry name" value="CYCLIC DI-GMP PHOSPHODIESTERASE PA4108-RELATED"/>
    <property type="match status" value="1"/>
</dbReference>
<dbReference type="EC" id="3.1.4.-" evidence="2"/>
<dbReference type="SUPFAM" id="SSF109604">
    <property type="entry name" value="HD-domain/PDEase-like"/>
    <property type="match status" value="1"/>
</dbReference>
<dbReference type="PANTHER" id="PTHR43155:SF2">
    <property type="entry name" value="CYCLIC DI-GMP PHOSPHODIESTERASE PA4108"/>
    <property type="match status" value="1"/>
</dbReference>
<evidence type="ECO:0000313" key="2">
    <source>
        <dbReference type="EMBL" id="MDW0118873.1"/>
    </source>
</evidence>
<dbReference type="Gene3D" id="1.10.3210.10">
    <property type="entry name" value="Hypothetical protein af1432"/>
    <property type="match status" value="1"/>
</dbReference>
<name>A0AAW9AGT9_9BACL</name>
<organism evidence="2 3">
    <name type="scientific">Sporosarcina thermotolerans</name>
    <dbReference type="NCBI Taxonomy" id="633404"/>
    <lineage>
        <taxon>Bacteria</taxon>
        <taxon>Bacillati</taxon>
        <taxon>Bacillota</taxon>
        <taxon>Bacilli</taxon>
        <taxon>Bacillales</taxon>
        <taxon>Caryophanaceae</taxon>
        <taxon>Sporosarcina</taxon>
    </lineage>
</organism>
<evidence type="ECO:0000313" key="3">
    <source>
        <dbReference type="Proteomes" id="UP001271648"/>
    </source>
</evidence>
<dbReference type="InterPro" id="IPR003607">
    <property type="entry name" value="HD/PDEase_dom"/>
</dbReference>
<dbReference type="CDD" id="cd00077">
    <property type="entry name" value="HDc"/>
    <property type="match status" value="1"/>
</dbReference>
<proteinExistence type="predicted"/>
<dbReference type="RefSeq" id="WP_317941401.1">
    <property type="nucleotide sequence ID" value="NZ_JAUBDJ010000021.1"/>
</dbReference>
<dbReference type="InterPro" id="IPR037522">
    <property type="entry name" value="HD_GYP_dom"/>
</dbReference>
<comment type="caution">
    <text evidence="2">The sequence shown here is derived from an EMBL/GenBank/DDBJ whole genome shotgun (WGS) entry which is preliminary data.</text>
</comment>
<protein>
    <submittedName>
        <fullName evidence="2">HD-GYP domain-containing protein</fullName>
        <ecNumber evidence="2">3.1.4.-</ecNumber>
    </submittedName>
</protein>
<keyword evidence="3" id="KW-1185">Reference proteome</keyword>
<gene>
    <name evidence="2" type="ORF">QTL97_18285</name>
</gene>
<accession>A0AAW9AGT9</accession>
<dbReference type="GO" id="GO:0016787">
    <property type="term" value="F:hydrolase activity"/>
    <property type="evidence" value="ECO:0007669"/>
    <property type="project" value="UniProtKB-KW"/>
</dbReference>
<reference evidence="2 3" key="1">
    <citation type="submission" date="2023-06" db="EMBL/GenBank/DDBJ databases">
        <title>Sporosarcina sp. nov., isolated from Korean traditional fermented seafood 'Jeotgal'.</title>
        <authorList>
            <person name="Yang A.I."/>
            <person name="Shin N.-R."/>
        </authorList>
    </citation>
    <scope>NUCLEOTIDE SEQUENCE [LARGE SCALE GENOMIC DNA]</scope>
    <source>
        <strain evidence="2 3">KCTC43456</strain>
    </source>
</reference>
<keyword evidence="2" id="KW-0378">Hydrolase</keyword>
<dbReference type="AlphaFoldDB" id="A0AAW9AGT9"/>
<dbReference type="EMBL" id="JAUBDJ010000021">
    <property type="protein sequence ID" value="MDW0118873.1"/>
    <property type="molecule type" value="Genomic_DNA"/>
</dbReference>